<dbReference type="RefSeq" id="WP_088709359.1">
    <property type="nucleotide sequence ID" value="NZ_LSTO01000001.1"/>
</dbReference>
<evidence type="ECO:0000256" key="4">
    <source>
        <dbReference type="ARBA" id="ARBA00022801"/>
    </source>
</evidence>
<feature type="active site" description="Charge relay system" evidence="7">
    <location>
        <position position="232"/>
    </location>
</feature>
<dbReference type="GO" id="GO:0005829">
    <property type="term" value="C:cytosol"/>
    <property type="evidence" value="ECO:0007669"/>
    <property type="project" value="TreeGrafter"/>
</dbReference>
<dbReference type="PANTHER" id="PTHR10061:SF0">
    <property type="entry name" value="S-FORMYLGLUTATHIONE HYDROLASE"/>
    <property type="match status" value="1"/>
</dbReference>
<evidence type="ECO:0000256" key="3">
    <source>
        <dbReference type="ARBA" id="ARBA00022487"/>
    </source>
</evidence>
<feature type="active site" description="Charge relay system" evidence="7">
    <location>
        <position position="265"/>
    </location>
</feature>
<dbReference type="InterPro" id="IPR029058">
    <property type="entry name" value="AB_hydrolase_fold"/>
</dbReference>
<gene>
    <name evidence="9" type="ORF">AYR66_26610</name>
</gene>
<dbReference type="Proteomes" id="UP000197535">
    <property type="component" value="Unassembled WGS sequence"/>
</dbReference>
<evidence type="ECO:0000256" key="1">
    <source>
        <dbReference type="ARBA" id="ARBA00005622"/>
    </source>
</evidence>
<comment type="function">
    <text evidence="8">Serine hydrolase involved in the detoxification of formaldehyde.</text>
</comment>
<accession>A0A254TIY8</accession>
<protein>
    <recommendedName>
        <fullName evidence="2 6">S-formylglutathione hydrolase</fullName>
        <ecNumber evidence="2 6">3.1.2.12</ecNumber>
    </recommendedName>
</protein>
<dbReference type="GO" id="GO:0052689">
    <property type="term" value="F:carboxylic ester hydrolase activity"/>
    <property type="evidence" value="ECO:0007669"/>
    <property type="project" value="UniProtKB-KW"/>
</dbReference>
<evidence type="ECO:0000256" key="8">
    <source>
        <dbReference type="RuleBase" id="RU363068"/>
    </source>
</evidence>
<evidence type="ECO:0000256" key="7">
    <source>
        <dbReference type="PIRSR" id="PIRSR614186-1"/>
    </source>
</evidence>
<sequence length="292" mass="31759">MNSPGLELLSEHACFGGVQRFYRHPSREIGLPMRFSVYLPPQATSGKTCAALFCLAGLTCTEETFMIKAGAQQYASRAGLVLVAPDTSPRGANIPGESDEWDFGAGAGFYLDAAQEPWARHYRMESYVTRELPDIVAGLVALDHARIGVTGHSMGGHGALVLALRHPGLFRSVSAFAPIAAASRVPWGRKAFSRYLGGNESNWLQYDASALIQAQNTAPYPDGILVDQGLGDKFLQEQLQPELLEAACAASGQPLTLRRHAGYDHGYYFISTFIEDHIRHHAERLSPGSQSR</sequence>
<dbReference type="EC" id="3.1.2.12" evidence="2 6"/>
<dbReference type="NCBIfam" id="TIGR02821">
    <property type="entry name" value="fghA_ester_D"/>
    <property type="match status" value="1"/>
</dbReference>
<dbReference type="InterPro" id="IPR000801">
    <property type="entry name" value="Esterase-like"/>
</dbReference>
<dbReference type="GO" id="GO:0018738">
    <property type="term" value="F:S-formylglutathione hydrolase activity"/>
    <property type="evidence" value="ECO:0007669"/>
    <property type="project" value="UniProtKB-UniRule"/>
</dbReference>
<keyword evidence="10" id="KW-1185">Reference proteome</keyword>
<comment type="caution">
    <text evidence="9">The sequence shown here is derived from an EMBL/GenBank/DDBJ whole genome shotgun (WGS) entry which is preliminary data.</text>
</comment>
<dbReference type="SUPFAM" id="SSF53474">
    <property type="entry name" value="alpha/beta-Hydrolases"/>
    <property type="match status" value="1"/>
</dbReference>
<dbReference type="EMBL" id="LSTO01000001">
    <property type="protein sequence ID" value="OWW22544.1"/>
    <property type="molecule type" value="Genomic_DNA"/>
</dbReference>
<evidence type="ECO:0000256" key="6">
    <source>
        <dbReference type="NCBIfam" id="TIGR02821"/>
    </source>
</evidence>
<comment type="similarity">
    <text evidence="1 8">Belongs to the esterase D family.</text>
</comment>
<dbReference type="OrthoDB" id="9782200at2"/>
<dbReference type="FunFam" id="3.40.50.1820:FF:000002">
    <property type="entry name" value="S-formylglutathione hydrolase"/>
    <property type="match status" value="1"/>
</dbReference>
<organism evidence="9 10">
    <name type="scientific">Noviherbaspirillum denitrificans</name>
    <dbReference type="NCBI Taxonomy" id="1968433"/>
    <lineage>
        <taxon>Bacteria</taxon>
        <taxon>Pseudomonadati</taxon>
        <taxon>Pseudomonadota</taxon>
        <taxon>Betaproteobacteria</taxon>
        <taxon>Burkholderiales</taxon>
        <taxon>Oxalobacteraceae</taxon>
        <taxon>Noviherbaspirillum</taxon>
    </lineage>
</organism>
<keyword evidence="3 8" id="KW-0719">Serine esterase</keyword>
<feature type="active site" description="Charge relay system" evidence="7">
    <location>
        <position position="153"/>
    </location>
</feature>
<reference evidence="9 10" key="1">
    <citation type="submission" date="2016-02" db="EMBL/GenBank/DDBJ databases">
        <authorList>
            <person name="Wen L."/>
            <person name="He K."/>
            <person name="Yang H."/>
        </authorList>
    </citation>
    <scope>NUCLEOTIDE SEQUENCE [LARGE SCALE GENOMIC DNA]</scope>
    <source>
        <strain evidence="9 10">TSA40</strain>
    </source>
</reference>
<dbReference type="InterPro" id="IPR014186">
    <property type="entry name" value="S-formylglutathione_hydrol"/>
</dbReference>
<dbReference type="Gene3D" id="3.40.50.1820">
    <property type="entry name" value="alpha/beta hydrolase"/>
    <property type="match status" value="1"/>
</dbReference>
<keyword evidence="4 8" id="KW-0378">Hydrolase</keyword>
<evidence type="ECO:0000313" key="9">
    <source>
        <dbReference type="EMBL" id="OWW22544.1"/>
    </source>
</evidence>
<evidence type="ECO:0000256" key="5">
    <source>
        <dbReference type="ARBA" id="ARBA00047590"/>
    </source>
</evidence>
<dbReference type="GO" id="GO:0046294">
    <property type="term" value="P:formaldehyde catabolic process"/>
    <property type="evidence" value="ECO:0007669"/>
    <property type="project" value="InterPro"/>
</dbReference>
<dbReference type="AlphaFoldDB" id="A0A254TIY8"/>
<evidence type="ECO:0000313" key="10">
    <source>
        <dbReference type="Proteomes" id="UP000197535"/>
    </source>
</evidence>
<comment type="catalytic activity">
    <reaction evidence="5 8">
        <text>S-formylglutathione + H2O = formate + glutathione + H(+)</text>
        <dbReference type="Rhea" id="RHEA:14961"/>
        <dbReference type="ChEBI" id="CHEBI:15377"/>
        <dbReference type="ChEBI" id="CHEBI:15378"/>
        <dbReference type="ChEBI" id="CHEBI:15740"/>
        <dbReference type="ChEBI" id="CHEBI:57688"/>
        <dbReference type="ChEBI" id="CHEBI:57925"/>
        <dbReference type="EC" id="3.1.2.12"/>
    </reaction>
</comment>
<proteinExistence type="inferred from homology"/>
<name>A0A254TIY8_9BURK</name>
<evidence type="ECO:0000256" key="2">
    <source>
        <dbReference type="ARBA" id="ARBA00012479"/>
    </source>
</evidence>
<dbReference type="Pfam" id="PF00756">
    <property type="entry name" value="Esterase"/>
    <property type="match status" value="1"/>
</dbReference>
<dbReference type="PANTHER" id="PTHR10061">
    <property type="entry name" value="S-FORMYLGLUTATHIONE HYDROLASE"/>
    <property type="match status" value="1"/>
</dbReference>